<dbReference type="PANTHER" id="PTHR43479">
    <property type="entry name" value="ACREF/ENVCD OPERON REPRESSOR-RELATED"/>
    <property type="match status" value="1"/>
</dbReference>
<evidence type="ECO:0000313" key="5">
    <source>
        <dbReference type="Proteomes" id="UP000061382"/>
    </source>
</evidence>
<dbReference type="InterPro" id="IPR050624">
    <property type="entry name" value="HTH-type_Tx_Regulator"/>
</dbReference>
<dbReference type="Proteomes" id="UP000061382">
    <property type="component" value="Chromosome"/>
</dbReference>
<dbReference type="PROSITE" id="PS50977">
    <property type="entry name" value="HTH_TETR_2"/>
    <property type="match status" value="1"/>
</dbReference>
<dbReference type="Pfam" id="PF00440">
    <property type="entry name" value="TetR_N"/>
    <property type="match status" value="1"/>
</dbReference>
<dbReference type="PANTHER" id="PTHR43479:SF22">
    <property type="entry name" value="TRANSCRIPTIONAL REGULATOR, TETR FAMILY"/>
    <property type="match status" value="1"/>
</dbReference>
<dbReference type="GO" id="GO:0003677">
    <property type="term" value="F:DNA binding"/>
    <property type="evidence" value="ECO:0007669"/>
    <property type="project" value="UniProtKB-UniRule"/>
</dbReference>
<dbReference type="AlphaFoldDB" id="A0A0P0C1E4"/>
<feature type="domain" description="HTH tetR-type" evidence="3">
    <location>
        <begin position="24"/>
        <end position="84"/>
    </location>
</feature>
<organism evidence="4 5">
    <name type="scientific">Rufibacter tibetensis</name>
    <dbReference type="NCBI Taxonomy" id="512763"/>
    <lineage>
        <taxon>Bacteria</taxon>
        <taxon>Pseudomonadati</taxon>
        <taxon>Bacteroidota</taxon>
        <taxon>Cytophagia</taxon>
        <taxon>Cytophagales</taxon>
        <taxon>Hymenobacteraceae</taxon>
        <taxon>Rufibacter</taxon>
    </lineage>
</organism>
<evidence type="ECO:0000259" key="3">
    <source>
        <dbReference type="PROSITE" id="PS50977"/>
    </source>
</evidence>
<keyword evidence="5" id="KW-1185">Reference proteome</keyword>
<feature type="DNA-binding region" description="H-T-H motif" evidence="2">
    <location>
        <begin position="47"/>
        <end position="66"/>
    </location>
</feature>
<dbReference type="PATRIC" id="fig|512763.3.peg.1429"/>
<accession>A0A0P0C1E4</accession>
<dbReference type="EMBL" id="CP012643">
    <property type="protein sequence ID" value="ALI98675.1"/>
    <property type="molecule type" value="Genomic_DNA"/>
</dbReference>
<dbReference type="OrthoDB" id="649282at2"/>
<dbReference type="Gene3D" id="1.10.357.10">
    <property type="entry name" value="Tetracycline Repressor, domain 2"/>
    <property type="match status" value="1"/>
</dbReference>
<gene>
    <name evidence="4" type="ORF">DC20_06465</name>
</gene>
<keyword evidence="1 2" id="KW-0238">DNA-binding</keyword>
<name>A0A0P0C1E4_9BACT</name>
<dbReference type="RefSeq" id="WP_062543080.1">
    <property type="nucleotide sequence ID" value="NZ_CP012643.1"/>
</dbReference>
<dbReference type="PRINTS" id="PR00455">
    <property type="entry name" value="HTHTETR"/>
</dbReference>
<evidence type="ECO:0000256" key="2">
    <source>
        <dbReference type="PROSITE-ProRule" id="PRU00335"/>
    </source>
</evidence>
<dbReference type="KEGG" id="rti:DC20_06465"/>
<sequence>MKNLLANIKITVEEKVYLKDPESSEKGRMIIEHGIKLMEELGLEGFTFKKLAERIGITEATIYRYFESKHHLLVYLISWYWSWLEYRLVFATSNIASPQERLRVAIQILSGRIENDMDFAHIDEVTLQKIVIAESAKAYLTKEVDENNKEGFFLSYKRLNKRIASIILEINPEYKYPDSLVSTVSESAHQQVFFAKHLPSLTNIDLAQEDQLVDFLTELVLNTIKK</sequence>
<dbReference type="SUPFAM" id="SSF46689">
    <property type="entry name" value="Homeodomain-like"/>
    <property type="match status" value="1"/>
</dbReference>
<dbReference type="InterPro" id="IPR001647">
    <property type="entry name" value="HTH_TetR"/>
</dbReference>
<proteinExistence type="predicted"/>
<protein>
    <submittedName>
        <fullName evidence="4">TetR family transcriptional regulator</fullName>
    </submittedName>
</protein>
<dbReference type="InterPro" id="IPR009057">
    <property type="entry name" value="Homeodomain-like_sf"/>
</dbReference>
<dbReference type="STRING" id="512763.DC20_06465"/>
<reference evidence="4 5" key="1">
    <citation type="submission" date="2015-08" db="EMBL/GenBank/DDBJ databases">
        <title>Complete genome sequence of Rufibacter tibetensis strain 1351t, a radiation-resistant bacterium from tibet plateau.</title>
        <authorList>
            <person name="Dai J."/>
        </authorList>
    </citation>
    <scope>NUCLEOTIDE SEQUENCE [LARGE SCALE GENOMIC DNA]</scope>
    <source>
        <strain evidence="4 5">1351</strain>
    </source>
</reference>
<evidence type="ECO:0000313" key="4">
    <source>
        <dbReference type="EMBL" id="ALI98675.1"/>
    </source>
</evidence>
<evidence type="ECO:0000256" key="1">
    <source>
        <dbReference type="ARBA" id="ARBA00023125"/>
    </source>
</evidence>